<organism evidence="1 2">
    <name type="scientific">Planktothrix pseudagardhii</name>
    <dbReference type="NCBI Taxonomy" id="132604"/>
    <lineage>
        <taxon>Bacteria</taxon>
        <taxon>Bacillati</taxon>
        <taxon>Cyanobacteriota</taxon>
        <taxon>Cyanophyceae</taxon>
        <taxon>Oscillatoriophycideae</taxon>
        <taxon>Oscillatoriales</taxon>
        <taxon>Microcoleaceae</taxon>
        <taxon>Planktothrix</taxon>
    </lineage>
</organism>
<evidence type="ECO:0000313" key="2">
    <source>
        <dbReference type="Proteomes" id="UP001153719"/>
    </source>
</evidence>
<dbReference type="Proteomes" id="UP001153719">
    <property type="component" value="Chromosome"/>
</dbReference>
<accession>A0A9W4CSA7</accession>
<evidence type="ECO:0000313" key="1">
    <source>
        <dbReference type="EMBL" id="CAD5981609.1"/>
    </source>
</evidence>
<reference evidence="1" key="1">
    <citation type="submission" date="2020-09" db="EMBL/GenBank/DDBJ databases">
        <authorList>
            <person name="Blom J."/>
        </authorList>
    </citation>
    <scope>NUCLEOTIDE SEQUENCE</scope>
    <source>
        <strain evidence="1">No.713</strain>
    </source>
</reference>
<dbReference type="EMBL" id="LR882967">
    <property type="protein sequence ID" value="CAD5981609.1"/>
    <property type="molecule type" value="Genomic_DNA"/>
</dbReference>
<proteinExistence type="predicted"/>
<gene>
    <name evidence="1" type="ORF">NO713_04850</name>
</gene>
<dbReference type="RefSeq" id="WP_254174822.1">
    <property type="nucleotide sequence ID" value="NZ_LR882967.1"/>
</dbReference>
<sequence>MRLKLNSKMLYSLCNLRKIRWKSGASFFLIIFIIGETQATSAASITFLNQQNIRSLQANIDFQTTILSQRTSGKIYTTISLGDIEAILQDTNLLYRRESSTSLRFDMDAYKIFATLQNCSDNSRGVGCKAILLQVLFSPSNNQSSLNLVNEWNRTKRGTRAYVDRNNILVLEGDIDLFTGVSDLYLKSQILRFLYTVGEFNKFL</sequence>
<name>A0A9W4CSA7_9CYAN</name>
<protein>
    <submittedName>
        <fullName evidence="1">Bacterial sensory transduction regulator</fullName>
    </submittedName>
</protein>
<dbReference type="InterPro" id="IPR019660">
    <property type="entry name" value="Put_sensory_transdc_reg_YbjN"/>
</dbReference>
<dbReference type="KEGG" id="ppsu:NO713_04850"/>
<keyword evidence="2" id="KW-1185">Reference proteome</keyword>
<dbReference type="AlphaFoldDB" id="A0A9W4CSA7"/>
<dbReference type="Pfam" id="PF10722">
    <property type="entry name" value="YbjN"/>
    <property type="match status" value="1"/>
</dbReference>